<dbReference type="PROSITE" id="PS50158">
    <property type="entry name" value="ZF_CCHC"/>
    <property type="match status" value="1"/>
</dbReference>
<evidence type="ECO:0000256" key="7">
    <source>
        <dbReference type="ARBA" id="ARBA00022918"/>
    </source>
</evidence>
<dbReference type="SUPFAM" id="SSF56672">
    <property type="entry name" value="DNA/RNA polymerases"/>
    <property type="match status" value="2"/>
</dbReference>
<dbReference type="InterPro" id="IPR036397">
    <property type="entry name" value="RNaseH_sf"/>
</dbReference>
<dbReference type="GO" id="GO:0008270">
    <property type="term" value="F:zinc ion binding"/>
    <property type="evidence" value="ECO:0007669"/>
    <property type="project" value="UniProtKB-KW"/>
</dbReference>
<dbReference type="OrthoDB" id="7695795at2759"/>
<evidence type="ECO:0000259" key="10">
    <source>
        <dbReference type="PROSITE" id="PS50158"/>
    </source>
</evidence>
<keyword evidence="3" id="KW-0548">Nucleotidyltransferase</keyword>
<accession>A0A162DBY4</accession>
<keyword evidence="5" id="KW-0255">Endonuclease</keyword>
<feature type="domain" description="CCHC-type" evidence="10">
    <location>
        <begin position="63"/>
        <end position="77"/>
    </location>
</feature>
<dbReference type="InterPro" id="IPR043502">
    <property type="entry name" value="DNA/RNA_pol_sf"/>
</dbReference>
<evidence type="ECO:0000256" key="8">
    <source>
        <dbReference type="PROSITE-ProRule" id="PRU00047"/>
    </source>
</evidence>
<dbReference type="InterPro" id="IPR001878">
    <property type="entry name" value="Znf_CCHC"/>
</dbReference>
<keyword evidence="8" id="KW-0863">Zinc-finger</keyword>
<evidence type="ECO:0000256" key="4">
    <source>
        <dbReference type="ARBA" id="ARBA00022722"/>
    </source>
</evidence>
<feature type="domain" description="Alphavirus-like MT" evidence="11">
    <location>
        <begin position="1361"/>
        <end position="1542"/>
    </location>
</feature>
<evidence type="ECO:0000256" key="5">
    <source>
        <dbReference type="ARBA" id="ARBA00022759"/>
    </source>
</evidence>
<dbReference type="Pfam" id="PF01660">
    <property type="entry name" value="Vmethyltransf"/>
    <property type="match status" value="1"/>
</dbReference>
<dbReference type="InterPro" id="IPR041588">
    <property type="entry name" value="Integrase_H2C2"/>
</dbReference>
<dbReference type="Proteomes" id="UP000076858">
    <property type="component" value="Unassembled WGS sequence"/>
</dbReference>
<gene>
    <name evidence="12" type="ORF">APZ42_025995</name>
</gene>
<dbReference type="GO" id="GO:0004519">
    <property type="term" value="F:endonuclease activity"/>
    <property type="evidence" value="ECO:0007669"/>
    <property type="project" value="UniProtKB-KW"/>
</dbReference>
<dbReference type="GO" id="GO:0016787">
    <property type="term" value="F:hydrolase activity"/>
    <property type="evidence" value="ECO:0007669"/>
    <property type="project" value="UniProtKB-KW"/>
</dbReference>
<dbReference type="GO" id="GO:0008174">
    <property type="term" value="F:mRNA methyltransferase activity"/>
    <property type="evidence" value="ECO:0007669"/>
    <property type="project" value="InterPro"/>
</dbReference>
<feature type="region of interest" description="Disordered" evidence="9">
    <location>
        <begin position="28"/>
        <end position="62"/>
    </location>
</feature>
<organism evidence="12 13">
    <name type="scientific">Daphnia magna</name>
    <dbReference type="NCBI Taxonomy" id="35525"/>
    <lineage>
        <taxon>Eukaryota</taxon>
        <taxon>Metazoa</taxon>
        <taxon>Ecdysozoa</taxon>
        <taxon>Arthropoda</taxon>
        <taxon>Crustacea</taxon>
        <taxon>Branchiopoda</taxon>
        <taxon>Diplostraca</taxon>
        <taxon>Cladocera</taxon>
        <taxon>Anomopoda</taxon>
        <taxon>Daphniidae</taxon>
        <taxon>Daphnia</taxon>
    </lineage>
</organism>
<evidence type="ECO:0000256" key="3">
    <source>
        <dbReference type="ARBA" id="ARBA00022695"/>
    </source>
</evidence>
<name>A0A162DBY4_9CRUS</name>
<dbReference type="Gene3D" id="1.10.340.70">
    <property type="match status" value="1"/>
</dbReference>
<dbReference type="Gene3D" id="3.30.70.270">
    <property type="match status" value="1"/>
</dbReference>
<dbReference type="InterPro" id="IPR012337">
    <property type="entry name" value="RNaseH-like_sf"/>
</dbReference>
<keyword evidence="2" id="KW-0808">Transferase</keyword>
<keyword evidence="8" id="KW-0862">Zinc</keyword>
<dbReference type="SUPFAM" id="SSF53098">
    <property type="entry name" value="Ribonuclease H-like"/>
    <property type="match status" value="1"/>
</dbReference>
<dbReference type="GO" id="GO:0003723">
    <property type="term" value="F:RNA binding"/>
    <property type="evidence" value="ECO:0007669"/>
    <property type="project" value="InterPro"/>
</dbReference>
<keyword evidence="13" id="KW-1185">Reference proteome</keyword>
<evidence type="ECO:0000313" key="13">
    <source>
        <dbReference type="Proteomes" id="UP000076858"/>
    </source>
</evidence>
<proteinExistence type="predicted"/>
<evidence type="ECO:0000313" key="12">
    <source>
        <dbReference type="EMBL" id="KZS09704.1"/>
    </source>
</evidence>
<evidence type="ECO:0000259" key="11">
    <source>
        <dbReference type="PROSITE" id="PS51743"/>
    </source>
</evidence>
<dbReference type="PROSITE" id="PS51743">
    <property type="entry name" value="ALPHAVIRUS_MT"/>
    <property type="match status" value="1"/>
</dbReference>
<dbReference type="InterPro" id="IPR041373">
    <property type="entry name" value="RT_RNaseH"/>
</dbReference>
<dbReference type="GO" id="GO:0003964">
    <property type="term" value="F:RNA-directed DNA polymerase activity"/>
    <property type="evidence" value="ECO:0007669"/>
    <property type="project" value="UniProtKB-KW"/>
</dbReference>
<keyword evidence="4" id="KW-0540">Nuclease</keyword>
<evidence type="ECO:0000256" key="2">
    <source>
        <dbReference type="ARBA" id="ARBA00022679"/>
    </source>
</evidence>
<dbReference type="Gene3D" id="3.10.10.10">
    <property type="entry name" value="HIV Type 1 Reverse Transcriptase, subunit A, domain 1"/>
    <property type="match status" value="1"/>
</dbReference>
<dbReference type="Gene3D" id="3.30.420.10">
    <property type="entry name" value="Ribonuclease H-like superfamily/Ribonuclease H"/>
    <property type="match status" value="1"/>
</dbReference>
<keyword evidence="6" id="KW-0378">Hydrolase</keyword>
<reference evidence="12 13" key="1">
    <citation type="submission" date="2016-03" db="EMBL/GenBank/DDBJ databases">
        <title>EvidentialGene: Evidence-directed Construction of Genes on Genomes.</title>
        <authorList>
            <person name="Gilbert D.G."/>
            <person name="Choi J.-H."/>
            <person name="Mockaitis K."/>
            <person name="Colbourne J."/>
            <person name="Pfrender M."/>
        </authorList>
    </citation>
    <scope>NUCLEOTIDE SEQUENCE [LARGE SCALE GENOMIC DNA]</scope>
    <source>
        <strain evidence="12 13">Xinb3</strain>
        <tissue evidence="12">Complete organism</tissue>
    </source>
</reference>
<evidence type="ECO:0000256" key="6">
    <source>
        <dbReference type="ARBA" id="ARBA00022801"/>
    </source>
</evidence>
<comment type="caution">
    <text evidence="12">The sequence shown here is derived from an EMBL/GenBank/DDBJ whole genome shotgun (WGS) entry which is preliminary data.</text>
</comment>
<dbReference type="PANTHER" id="PTHR37984:SF5">
    <property type="entry name" value="PROTEIN NYNRIN-LIKE"/>
    <property type="match status" value="1"/>
</dbReference>
<dbReference type="Pfam" id="PF17921">
    <property type="entry name" value="Integrase_H2C2"/>
    <property type="match status" value="1"/>
</dbReference>
<feature type="compositionally biased region" description="Basic and acidic residues" evidence="9">
    <location>
        <begin position="34"/>
        <end position="43"/>
    </location>
</feature>
<dbReference type="GO" id="GO:0016556">
    <property type="term" value="P:mRNA modification"/>
    <property type="evidence" value="ECO:0007669"/>
    <property type="project" value="InterPro"/>
</dbReference>
<evidence type="ECO:0000256" key="1">
    <source>
        <dbReference type="ARBA" id="ARBA00012493"/>
    </source>
</evidence>
<feature type="compositionally biased region" description="Polar residues" evidence="9">
    <location>
        <begin position="44"/>
        <end position="56"/>
    </location>
</feature>
<evidence type="ECO:0000256" key="9">
    <source>
        <dbReference type="SAM" id="MobiDB-lite"/>
    </source>
</evidence>
<sequence>MKKPPKEEARTELRDLVLELKTEIAEFKCASKSLRPEGGRENSGRPQNNVSFASRTSDGKPICQNCGRAGHIARFCRVEKGQDQKSAPQKEDGKRGQRSDRRDEGENRRRNDRRELPVNVIEEQEAVNAPRLVRKTGRILPLSVIVPVEIEATTLNEATWMIEPSEHLVRAMGVTAAFRAQVASTLPPADVEKLVELLEEFDTCFVLKKGELRVCKIAEHRENTGTAAPVHQSPYKSACKERAIVQKQVEEMLGRSEIERSTSPWASPVVLVKKRMEVGVFVSTIAASTPYQFIPQFANTAKPLTDMFKKGGCFVWEESQEVSFGLMRQALVSDATLAYPDFTRPFDIHPDSCDYALGAVLVQRVDNIERPLDYASRLLSPIWTVKKFRSHIWGMDTLVVTDHLALCWLLTKKDLAGRLARWSLQLQEFMLRIIHRKFHSGPEWKAKYGFRCVFRYPVDAPQEFDDQLQCTLAAFTVDESEFQEAQQGEWDQVFAGLEKGRKYSQYRLKNSLLCQAKVIDDGLLLRLCVPQSFKNEIMRSCHHDITAGHLGITRTLDKVRGKYYCILTPKREADVGNSSGVHGPELRGVNRNTPAYTPMARDGPSHDTVIASEGVGLRRSTRIRTPRKTFLFTFPLMFLLAVMSGPGPVADSEIIAYQGVIFKSEGELAFSDSEWVVVTDFTFDPVDQVIKSLYEWLDIRMNAMTDHYDGPKSQFKQALQQHVKERAQTELLKLRKIHQRWNELKSAVGVQESRVKRCQWMEEVEFLTGFLGSLPKKILNTTKASGDVVAELQAVFARIERKAWKMDNKMDGVIKEIERQLITTTKVGDAFRQIESAVGWIEEVMDNFAVGLATMAMERLPATLFPPLQVQAALKEIKSVLPSGWSLSPSIQKGDVWKVYTEAKVFVAAVNNGLRIFIRLPVFEFSFRFTLYKVISLPRPIGNATQGAQFYPLSPFLAVAIDRQAFVELSADDAFRCLMSPTLICPISSAINRKHRGPGCAYSLIVKDKARSRYQCATHVSPCLGQQTVYLCHRRWGYSTTEETTITIPFPQSREKVNTLIRRKPFDVFEVPMSCTAHTDNWIFQACFRKNVKYALNNVSLPSLTELELVGQVLKVPDAPSYDSSLESLASRGMEWPQAKQGVEVVIANTSRHKNDREAKWSTTEKESYNRSCTKPTLERVPNQINARKSAEMYRMRRGVFRKKRSGGGAEKSAREFVSVKSDLRAVKSKEDRSFQPEAGRESYAAGLTRSNSLPDRLVPTAVSLLRIAPFRYPESRDRPGYCYFHVLTALEAAGNDLDVMTAVRILGSFPLVRDVIIYIQMRVSRDSVIPLVTMHQCGVYHSDGTGTMMLSEFLRETVLSDAHIGGDDFDAAEEMRRMATDVSRLQQYATFAKVPMDEILRKDLHDSKRDAERMLLLRNAVTDGRLSEDNAADLFVNGKQRCLRRAEHCRIPCDKAIMNHSIYDMTMDTIGRAFDSHGLVTAYATMHYSGDVLTQDFGQLPLIDGGFMKRTVDGVRKIRFYFSNDPSLVYEHDLQTYLNIINGRVIMTPAGRVLIAEVRLHVLNTLVIQITRCLRQPENNTVNLCSTLWDGDKSTVIVGTWAFKSKWSMKYPKYCKERVWIQCPRQLYELTLAHCMASSDKAFNLRDLYGAARSFNSRVTINGTNITTPNSISPQQLMPLVAACMVIAGRSRYEAEMTLSVFDDLLAGWGCCCWGELLRSITQQMRTTVYRLQTDGLVERFNRTQWDMLACYVVDEPEEWDQYNIYHLSLLRTTLPSRQHLRIFRFTFSTEENQYYRMTLKLKGISKCIKTKVKCIIINEEKRKN</sequence>
<protein>
    <recommendedName>
        <fullName evidence="1">RNA-directed DNA polymerase</fullName>
        <ecNumber evidence="1">2.7.7.49</ecNumber>
    </recommendedName>
</protein>
<feature type="region of interest" description="Disordered" evidence="9">
    <location>
        <begin position="79"/>
        <end position="116"/>
    </location>
</feature>
<dbReference type="Pfam" id="PF17917">
    <property type="entry name" value="RT_RNaseH"/>
    <property type="match status" value="1"/>
</dbReference>
<dbReference type="EMBL" id="LRGB01002003">
    <property type="protein sequence ID" value="KZS09704.1"/>
    <property type="molecule type" value="Genomic_DNA"/>
</dbReference>
<dbReference type="CDD" id="cd09274">
    <property type="entry name" value="RNase_HI_RT_Ty3"/>
    <property type="match status" value="1"/>
</dbReference>
<dbReference type="InterPro" id="IPR043128">
    <property type="entry name" value="Rev_trsase/Diguanyl_cyclase"/>
</dbReference>
<keyword evidence="7" id="KW-0695">RNA-directed DNA polymerase</keyword>
<dbReference type="EC" id="2.7.7.49" evidence="1"/>
<dbReference type="InterPro" id="IPR050951">
    <property type="entry name" value="Retrovirus_Pol_polyprotein"/>
</dbReference>
<dbReference type="InterPro" id="IPR002588">
    <property type="entry name" value="Alphavirus-like_MT_dom"/>
</dbReference>
<dbReference type="GO" id="GO:0006396">
    <property type="term" value="P:RNA processing"/>
    <property type="evidence" value="ECO:0007669"/>
    <property type="project" value="InterPro"/>
</dbReference>
<keyword evidence="8" id="KW-0479">Metal-binding</keyword>
<dbReference type="PANTHER" id="PTHR37984">
    <property type="entry name" value="PROTEIN CBG26694"/>
    <property type="match status" value="1"/>
</dbReference>
<dbReference type="GO" id="GO:0042575">
    <property type="term" value="C:DNA polymerase complex"/>
    <property type="evidence" value="ECO:0007669"/>
    <property type="project" value="UniProtKB-ARBA"/>
</dbReference>